<accession>A0A2J6TNN0</accession>
<keyword evidence="3" id="KW-1185">Reference proteome</keyword>
<protein>
    <submittedName>
        <fullName evidence="2">Uncharacterized protein</fullName>
    </submittedName>
</protein>
<dbReference type="RefSeq" id="XP_024741537.1">
    <property type="nucleotide sequence ID" value="XM_024886404.1"/>
</dbReference>
<dbReference type="AlphaFoldDB" id="A0A2J6TNN0"/>
<dbReference type="GeneID" id="36594481"/>
<sequence>MFQKMIKRISKRKDAGGSPFIKTVKIYRSEAQVIDVKMILDTGCEAYNLITYQVVDNMHKAEEINGSAELICICLNGETLASMGTINLRWKGRGFRKIFETTFHVIGGDNMSWQVILGAETIKRECILKFMGFGGRTILPKKTKDERAREDQRRREHDEEVARNAAEVAANENAKGSSASWSNWEWDESRQSYYRARLIGNAWEYQYSTNPT</sequence>
<name>A0A2J6TNN0_9HELO</name>
<organism evidence="2 3">
    <name type="scientific">Hyaloscypha bicolor E</name>
    <dbReference type="NCBI Taxonomy" id="1095630"/>
    <lineage>
        <taxon>Eukaryota</taxon>
        <taxon>Fungi</taxon>
        <taxon>Dikarya</taxon>
        <taxon>Ascomycota</taxon>
        <taxon>Pezizomycotina</taxon>
        <taxon>Leotiomycetes</taxon>
        <taxon>Helotiales</taxon>
        <taxon>Hyaloscyphaceae</taxon>
        <taxon>Hyaloscypha</taxon>
        <taxon>Hyaloscypha bicolor</taxon>
    </lineage>
</organism>
<dbReference type="EMBL" id="KZ613747">
    <property type="protein sequence ID" value="PMD64633.1"/>
    <property type="molecule type" value="Genomic_DNA"/>
</dbReference>
<gene>
    <name evidence="2" type="ORF">K444DRAFT_659903</name>
</gene>
<dbReference type="InParanoid" id="A0A2J6TNN0"/>
<feature type="region of interest" description="Disordered" evidence="1">
    <location>
        <begin position="141"/>
        <end position="177"/>
    </location>
</feature>
<feature type="compositionally biased region" description="Basic and acidic residues" evidence="1">
    <location>
        <begin position="142"/>
        <end position="162"/>
    </location>
</feature>
<dbReference type="OrthoDB" id="3549327at2759"/>
<evidence type="ECO:0000256" key="1">
    <source>
        <dbReference type="SAM" id="MobiDB-lite"/>
    </source>
</evidence>
<proteinExistence type="predicted"/>
<evidence type="ECO:0000313" key="2">
    <source>
        <dbReference type="EMBL" id="PMD64633.1"/>
    </source>
</evidence>
<feature type="compositionally biased region" description="Low complexity" evidence="1">
    <location>
        <begin position="163"/>
        <end position="174"/>
    </location>
</feature>
<evidence type="ECO:0000313" key="3">
    <source>
        <dbReference type="Proteomes" id="UP000235371"/>
    </source>
</evidence>
<reference evidence="2 3" key="1">
    <citation type="submission" date="2016-04" db="EMBL/GenBank/DDBJ databases">
        <title>A degradative enzymes factory behind the ericoid mycorrhizal symbiosis.</title>
        <authorList>
            <consortium name="DOE Joint Genome Institute"/>
            <person name="Martino E."/>
            <person name="Morin E."/>
            <person name="Grelet G."/>
            <person name="Kuo A."/>
            <person name="Kohler A."/>
            <person name="Daghino S."/>
            <person name="Barry K."/>
            <person name="Choi C."/>
            <person name="Cichocki N."/>
            <person name="Clum A."/>
            <person name="Copeland A."/>
            <person name="Hainaut M."/>
            <person name="Haridas S."/>
            <person name="Labutti K."/>
            <person name="Lindquist E."/>
            <person name="Lipzen A."/>
            <person name="Khouja H.-R."/>
            <person name="Murat C."/>
            <person name="Ohm R."/>
            <person name="Olson A."/>
            <person name="Spatafora J."/>
            <person name="Veneault-Fourrey C."/>
            <person name="Henrissat B."/>
            <person name="Grigoriev I."/>
            <person name="Martin F."/>
            <person name="Perotto S."/>
        </authorList>
    </citation>
    <scope>NUCLEOTIDE SEQUENCE [LARGE SCALE GENOMIC DNA]</scope>
    <source>
        <strain evidence="2 3">E</strain>
    </source>
</reference>
<dbReference type="Proteomes" id="UP000235371">
    <property type="component" value="Unassembled WGS sequence"/>
</dbReference>